<evidence type="ECO:0000313" key="6">
    <source>
        <dbReference type="EMBL" id="OGF77746.1"/>
    </source>
</evidence>
<dbReference type="Pfam" id="PF04607">
    <property type="entry name" value="RelA_SpoT"/>
    <property type="match status" value="1"/>
</dbReference>
<dbReference type="PROSITE" id="PS51880">
    <property type="entry name" value="TGS"/>
    <property type="match status" value="1"/>
</dbReference>
<dbReference type="InterPro" id="IPR043519">
    <property type="entry name" value="NT_sf"/>
</dbReference>
<evidence type="ECO:0000313" key="7">
    <source>
        <dbReference type="Proteomes" id="UP000178425"/>
    </source>
</evidence>
<dbReference type="FunFam" id="1.10.3210.10:FF:000001">
    <property type="entry name" value="GTP pyrophosphokinase RelA"/>
    <property type="match status" value="1"/>
</dbReference>
<evidence type="ECO:0000256" key="2">
    <source>
        <dbReference type="RuleBase" id="RU003847"/>
    </source>
</evidence>
<dbReference type="GO" id="GO:0005886">
    <property type="term" value="C:plasma membrane"/>
    <property type="evidence" value="ECO:0007669"/>
    <property type="project" value="TreeGrafter"/>
</dbReference>
<dbReference type="SMART" id="SM00954">
    <property type="entry name" value="RelA_SpoT"/>
    <property type="match status" value="1"/>
</dbReference>
<feature type="domain" description="TGS" evidence="5">
    <location>
        <begin position="389"/>
        <end position="450"/>
    </location>
</feature>
<evidence type="ECO:0000259" key="3">
    <source>
        <dbReference type="PROSITE" id="PS51671"/>
    </source>
</evidence>
<dbReference type="InterPro" id="IPR006674">
    <property type="entry name" value="HD_domain"/>
</dbReference>
<comment type="function">
    <text evidence="2">In eubacteria ppGpp (guanosine 3'-diphosphate 5'-diphosphate) is a mediator of the stringent response that coordinates a variety of cellular activities in response to changes in nutritional abundance.</text>
</comment>
<dbReference type="FunFam" id="3.10.20.30:FF:000002">
    <property type="entry name" value="GTP pyrophosphokinase (RelA/SpoT)"/>
    <property type="match status" value="1"/>
</dbReference>
<dbReference type="InterPro" id="IPR045865">
    <property type="entry name" value="ACT-like_dom_sf"/>
</dbReference>
<dbReference type="GO" id="GO:0015969">
    <property type="term" value="P:guanosine tetraphosphate metabolic process"/>
    <property type="evidence" value="ECO:0007669"/>
    <property type="project" value="InterPro"/>
</dbReference>
<dbReference type="SUPFAM" id="SSF109604">
    <property type="entry name" value="HD-domain/PDEase-like"/>
    <property type="match status" value="1"/>
</dbReference>
<dbReference type="SUPFAM" id="SSF81301">
    <property type="entry name" value="Nucleotidyltransferase"/>
    <property type="match status" value="1"/>
</dbReference>
<dbReference type="PANTHER" id="PTHR21262">
    <property type="entry name" value="GUANOSINE-3',5'-BIS DIPHOSPHATE 3'-PYROPHOSPHOHYDROLASE"/>
    <property type="match status" value="1"/>
</dbReference>
<evidence type="ECO:0000259" key="5">
    <source>
        <dbReference type="PROSITE" id="PS51880"/>
    </source>
</evidence>
<dbReference type="Gene3D" id="3.30.460.10">
    <property type="entry name" value="Beta Polymerase, domain 2"/>
    <property type="match status" value="1"/>
</dbReference>
<dbReference type="Pfam" id="PF02824">
    <property type="entry name" value="TGS"/>
    <property type="match status" value="1"/>
</dbReference>
<dbReference type="InterPro" id="IPR003607">
    <property type="entry name" value="HD/PDEase_dom"/>
</dbReference>
<feature type="domain" description="ACT" evidence="3">
    <location>
        <begin position="494"/>
        <end position="570"/>
    </location>
</feature>
<dbReference type="SUPFAM" id="SSF55021">
    <property type="entry name" value="ACT-like"/>
    <property type="match status" value="1"/>
</dbReference>
<accession>A0A1F5WQ10</accession>
<comment type="caution">
    <text evidence="6">The sequence shown here is derived from an EMBL/GenBank/DDBJ whole genome shotgun (WGS) entry which is preliminary data.</text>
</comment>
<gene>
    <name evidence="6" type="ORF">A2W54_03165</name>
</gene>
<dbReference type="Pfam" id="PF13328">
    <property type="entry name" value="HD_4"/>
    <property type="match status" value="1"/>
</dbReference>
<dbReference type="Gene3D" id="1.10.3210.10">
    <property type="entry name" value="Hypothetical protein af1432"/>
    <property type="match status" value="1"/>
</dbReference>
<protein>
    <recommendedName>
        <fullName evidence="8">GTP pyrophosphokinase</fullName>
    </recommendedName>
</protein>
<feature type="domain" description="HD" evidence="4">
    <location>
        <begin position="45"/>
        <end position="143"/>
    </location>
</feature>
<organism evidence="6 7">
    <name type="scientific">Candidatus Giovannonibacteria bacterium RIFCSPHIGHO2_02_43_13</name>
    <dbReference type="NCBI Taxonomy" id="1798330"/>
    <lineage>
        <taxon>Bacteria</taxon>
        <taxon>Candidatus Giovannoniibacteriota</taxon>
    </lineage>
</organism>
<dbReference type="Gene3D" id="3.10.20.30">
    <property type="match status" value="1"/>
</dbReference>
<dbReference type="InterPro" id="IPR007685">
    <property type="entry name" value="RelA_SpoT"/>
</dbReference>
<dbReference type="NCBIfam" id="TIGR00691">
    <property type="entry name" value="spoT_relA"/>
    <property type="match status" value="1"/>
</dbReference>
<dbReference type="CDD" id="cd01668">
    <property type="entry name" value="TGS_RSH"/>
    <property type="match status" value="1"/>
</dbReference>
<dbReference type="InterPro" id="IPR004095">
    <property type="entry name" value="TGS"/>
</dbReference>
<dbReference type="CDD" id="cd05399">
    <property type="entry name" value="NT_Rel-Spo_like"/>
    <property type="match status" value="1"/>
</dbReference>
<dbReference type="FunFam" id="3.30.460.10:FF:000001">
    <property type="entry name" value="GTP pyrophosphokinase RelA"/>
    <property type="match status" value="1"/>
</dbReference>
<dbReference type="EMBL" id="MFHI01000035">
    <property type="protein sequence ID" value="OGF77746.1"/>
    <property type="molecule type" value="Genomic_DNA"/>
</dbReference>
<dbReference type="PROSITE" id="PS51831">
    <property type="entry name" value="HD"/>
    <property type="match status" value="1"/>
</dbReference>
<comment type="similarity">
    <text evidence="2">Belongs to the relA/spoT family.</text>
</comment>
<dbReference type="InterPro" id="IPR012676">
    <property type="entry name" value="TGS-like"/>
</dbReference>
<name>A0A1F5WQ10_9BACT</name>
<dbReference type="SMART" id="SM00471">
    <property type="entry name" value="HDc"/>
    <property type="match status" value="1"/>
</dbReference>
<dbReference type="SUPFAM" id="SSF81271">
    <property type="entry name" value="TGS-like"/>
    <property type="match status" value="1"/>
</dbReference>
<dbReference type="PANTHER" id="PTHR21262:SF31">
    <property type="entry name" value="GTP PYROPHOSPHOKINASE"/>
    <property type="match status" value="1"/>
</dbReference>
<dbReference type="Proteomes" id="UP000178425">
    <property type="component" value="Unassembled WGS sequence"/>
</dbReference>
<dbReference type="InterPro" id="IPR012675">
    <property type="entry name" value="Beta-grasp_dom_sf"/>
</dbReference>
<comment type="pathway">
    <text evidence="1">Purine metabolism.</text>
</comment>
<evidence type="ECO:0000259" key="4">
    <source>
        <dbReference type="PROSITE" id="PS51831"/>
    </source>
</evidence>
<dbReference type="InterPro" id="IPR033655">
    <property type="entry name" value="TGS_RelA/SpoT"/>
</dbReference>
<dbReference type="InterPro" id="IPR002912">
    <property type="entry name" value="ACT_dom"/>
</dbReference>
<evidence type="ECO:0008006" key="8">
    <source>
        <dbReference type="Google" id="ProtNLM"/>
    </source>
</evidence>
<reference evidence="6 7" key="1">
    <citation type="journal article" date="2016" name="Nat. Commun.">
        <title>Thousands of microbial genomes shed light on interconnected biogeochemical processes in an aquifer system.</title>
        <authorList>
            <person name="Anantharaman K."/>
            <person name="Brown C.T."/>
            <person name="Hug L.A."/>
            <person name="Sharon I."/>
            <person name="Castelle C.J."/>
            <person name="Probst A.J."/>
            <person name="Thomas B.C."/>
            <person name="Singh A."/>
            <person name="Wilkins M.J."/>
            <person name="Karaoz U."/>
            <person name="Brodie E.L."/>
            <person name="Williams K.H."/>
            <person name="Hubbard S.S."/>
            <person name="Banfield J.F."/>
        </authorList>
    </citation>
    <scope>NUCLEOTIDE SEQUENCE [LARGE SCALE GENOMIC DNA]</scope>
</reference>
<proteinExistence type="inferred from homology"/>
<sequence length="570" mass="65954">MTWQEYEKKLEEFGYKDEIIAKIKPVFEFASIAHKDEKRFSGEPYIVHPIATSLKIAELRLDIDTISAALLHDVVENQNIAIEEIKKKFGEEIAFLVEGVTKVDRVRYHGVERTVESLRKMFLALAEDIRVVIIKLMDRLHNMETLEHVRPEKQKRIAMETLELYAPIADRLGMWDVKAKLEDLAFPYVNPDEYKWLKDQIKSRKEVGEAYLKSIKPILEETLRKDGIEAKIVYRAKHLLSIWKKLLRRDMDFDRIRDLVAIRIIVNNIDECYKALGILHKVWKPVPGHIKDFIALPKTNGYQSLHTYVFGPGRKTVSVQIRTVAMDEEAEYGIAAHWFYEAEGKRAITKKMDEKKFAWVRQLQEWQKEHAGKDHTDTLSALKIDFFKDRIFVFTPKGDVIDLPDGASPIDFAYNVHSEIGDKMSGAKVNNKMVQFSHKLKSGDSVEILTRKNKKPTPDWLDYAKTSIARGHIRSYLRKEGLLEPPKKLQLMLEVTVSAEDRIGLLKDYSEVFAKLGISILDVKIDNKNKSYPKTIFRFPPKQSINNAKILTSLKQIKGVEDVIIKEIKQ</sequence>
<dbReference type="AlphaFoldDB" id="A0A1F5WQ10"/>
<dbReference type="PROSITE" id="PS51671">
    <property type="entry name" value="ACT"/>
    <property type="match status" value="1"/>
</dbReference>
<evidence type="ECO:0000256" key="1">
    <source>
        <dbReference type="ARBA" id="ARBA00025704"/>
    </source>
</evidence>
<dbReference type="Gene3D" id="3.30.70.260">
    <property type="match status" value="1"/>
</dbReference>
<dbReference type="InterPro" id="IPR004811">
    <property type="entry name" value="RelA/Spo_fam"/>
</dbReference>